<keyword evidence="4" id="KW-1185">Reference proteome</keyword>
<dbReference type="Proteomes" id="UP000274756">
    <property type="component" value="Unassembled WGS sequence"/>
</dbReference>
<accession>A0A0N4UFD5</accession>
<feature type="signal peptide" evidence="1">
    <location>
        <begin position="1"/>
        <end position="18"/>
    </location>
</feature>
<dbReference type="AlphaFoldDB" id="A0A0N4UFD5"/>
<name>A0A0N4UFD5_DRAME</name>
<evidence type="ECO:0000313" key="5">
    <source>
        <dbReference type="WBParaSite" id="DME_0000613901-mRNA-1"/>
    </source>
</evidence>
<evidence type="ECO:0000313" key="4">
    <source>
        <dbReference type="Proteomes" id="UP000274756"/>
    </source>
</evidence>
<proteinExistence type="predicted"/>
<evidence type="ECO:0000313" key="2">
    <source>
        <dbReference type="EMBL" id="VDN59462.1"/>
    </source>
</evidence>
<gene>
    <name evidence="2" type="ORF">DME_LOCUS9435</name>
</gene>
<organism evidence="3 5">
    <name type="scientific">Dracunculus medinensis</name>
    <name type="common">Guinea worm</name>
    <dbReference type="NCBI Taxonomy" id="318479"/>
    <lineage>
        <taxon>Eukaryota</taxon>
        <taxon>Metazoa</taxon>
        <taxon>Ecdysozoa</taxon>
        <taxon>Nematoda</taxon>
        <taxon>Chromadorea</taxon>
        <taxon>Rhabditida</taxon>
        <taxon>Spirurina</taxon>
        <taxon>Dracunculoidea</taxon>
        <taxon>Dracunculidae</taxon>
        <taxon>Dracunculus</taxon>
    </lineage>
</organism>
<evidence type="ECO:0000313" key="3">
    <source>
        <dbReference type="Proteomes" id="UP000038040"/>
    </source>
</evidence>
<reference evidence="2 4" key="2">
    <citation type="submission" date="2018-11" db="EMBL/GenBank/DDBJ databases">
        <authorList>
            <consortium name="Pathogen Informatics"/>
        </authorList>
    </citation>
    <scope>NUCLEOTIDE SEQUENCE [LARGE SCALE GENOMIC DNA]</scope>
</reference>
<sequence>MSLNFIFYSLILINSIYAQLQSIQGTKCSPNQVITKLTVYEDGAIEAECNKLPCGAAGKQCWQNQTSCRADSHTFSGMKWASNGQSVLLRCCSIDITKKVYVGTDLVSLGSYYTGGEVEEKDRYANEGIEYDFVSNIRTEQLGFFLLNFNFINNFIYYKIVFAFI</sequence>
<dbReference type="WBParaSite" id="DME_0000613901-mRNA-1">
    <property type="protein sequence ID" value="DME_0000613901-mRNA-1"/>
    <property type="gene ID" value="DME_0000613901"/>
</dbReference>
<keyword evidence="1" id="KW-0732">Signal</keyword>
<evidence type="ECO:0000256" key="1">
    <source>
        <dbReference type="SAM" id="SignalP"/>
    </source>
</evidence>
<dbReference type="Proteomes" id="UP000038040">
    <property type="component" value="Unplaced"/>
</dbReference>
<feature type="chain" id="PRO_5033229872" evidence="1">
    <location>
        <begin position="19"/>
        <end position="165"/>
    </location>
</feature>
<reference evidence="5" key="1">
    <citation type="submission" date="2017-02" db="UniProtKB">
        <authorList>
            <consortium name="WormBaseParasite"/>
        </authorList>
    </citation>
    <scope>IDENTIFICATION</scope>
</reference>
<dbReference type="EMBL" id="UYYG01001182">
    <property type="protein sequence ID" value="VDN59462.1"/>
    <property type="molecule type" value="Genomic_DNA"/>
</dbReference>
<protein>
    <submittedName>
        <fullName evidence="2 5">Uncharacterized protein</fullName>
    </submittedName>
</protein>
<dbReference type="STRING" id="318479.A0A0N4UFD5"/>
<dbReference type="OrthoDB" id="5832630at2759"/>